<comment type="caution">
    <text evidence="2">The sequence shown here is derived from an EMBL/GenBank/DDBJ whole genome shotgun (WGS) entry which is preliminary data.</text>
</comment>
<name>A0ABT9A224_9SPHN</name>
<organism evidence="2 3">
    <name type="scientific">Sphingomonas immobilis</name>
    <dbReference type="NCBI Taxonomy" id="3063997"/>
    <lineage>
        <taxon>Bacteria</taxon>
        <taxon>Pseudomonadati</taxon>
        <taxon>Pseudomonadota</taxon>
        <taxon>Alphaproteobacteria</taxon>
        <taxon>Sphingomonadales</taxon>
        <taxon>Sphingomonadaceae</taxon>
        <taxon>Sphingomonas</taxon>
    </lineage>
</organism>
<feature type="compositionally biased region" description="Basic residues" evidence="1">
    <location>
        <begin position="123"/>
        <end position="132"/>
    </location>
</feature>
<evidence type="ECO:0000256" key="1">
    <source>
        <dbReference type="SAM" id="MobiDB-lite"/>
    </source>
</evidence>
<accession>A0ABT9A224</accession>
<protein>
    <submittedName>
        <fullName evidence="2">DUF2809 domain-containing protein</fullName>
    </submittedName>
</protein>
<dbReference type="InterPro" id="IPR021257">
    <property type="entry name" value="DUF2809"/>
</dbReference>
<dbReference type="RefSeq" id="WP_304561762.1">
    <property type="nucleotide sequence ID" value="NZ_JAUQSZ010000009.1"/>
</dbReference>
<reference evidence="2" key="1">
    <citation type="submission" date="2023-07" db="EMBL/GenBank/DDBJ databases">
        <authorList>
            <person name="Kim M.K."/>
        </authorList>
    </citation>
    <scope>NUCLEOTIDE SEQUENCE</scope>
    <source>
        <strain evidence="2">CA1-15</strain>
    </source>
</reference>
<evidence type="ECO:0000313" key="2">
    <source>
        <dbReference type="EMBL" id="MDO7843305.1"/>
    </source>
</evidence>
<proteinExistence type="predicted"/>
<dbReference type="Pfam" id="PF10990">
    <property type="entry name" value="DUF2809"/>
    <property type="match status" value="1"/>
</dbReference>
<sequence>MIFRPFYAAAALLVFAIEVAIALFVDDGFVRPYLGDSLAVVLVYLAIRACIRLGVTPAVLAAVAIAFAVEVSQYFHLVRLLGLEWSAVARCVLGTGFDPQDFAAYLAGGALAFAGERLTSSRSRARRSRRPARAASCAPRRSGRACGK</sequence>
<gene>
    <name evidence="2" type="ORF">Q5H94_13295</name>
</gene>
<feature type="region of interest" description="Disordered" evidence="1">
    <location>
        <begin position="122"/>
        <end position="148"/>
    </location>
</feature>
<dbReference type="Proteomes" id="UP001176468">
    <property type="component" value="Unassembled WGS sequence"/>
</dbReference>
<dbReference type="EMBL" id="JAUQSZ010000009">
    <property type="protein sequence ID" value="MDO7843305.1"/>
    <property type="molecule type" value="Genomic_DNA"/>
</dbReference>
<keyword evidence="3" id="KW-1185">Reference proteome</keyword>
<evidence type="ECO:0000313" key="3">
    <source>
        <dbReference type="Proteomes" id="UP001176468"/>
    </source>
</evidence>